<protein>
    <submittedName>
        <fullName evidence="2">Uncharacterized protein</fullName>
    </submittedName>
</protein>
<dbReference type="Gramene" id="ONK58425">
    <property type="protein sequence ID" value="ONK58425"/>
    <property type="gene ID" value="A4U43_C09F12420"/>
</dbReference>
<proteinExistence type="predicted"/>
<feature type="compositionally biased region" description="Low complexity" evidence="1">
    <location>
        <begin position="7"/>
        <end position="17"/>
    </location>
</feature>
<accession>A0A5P1EA77</accession>
<name>A0A5P1EA77_ASPOF</name>
<gene>
    <name evidence="2" type="ORF">A4U43_C09F12420</name>
</gene>
<dbReference type="EMBL" id="CM007389">
    <property type="protein sequence ID" value="ONK58425.1"/>
    <property type="molecule type" value="Genomic_DNA"/>
</dbReference>
<evidence type="ECO:0000313" key="2">
    <source>
        <dbReference type="EMBL" id="ONK58425.1"/>
    </source>
</evidence>
<keyword evidence="3" id="KW-1185">Reference proteome</keyword>
<organism evidence="2 3">
    <name type="scientific">Asparagus officinalis</name>
    <name type="common">Garden asparagus</name>
    <dbReference type="NCBI Taxonomy" id="4686"/>
    <lineage>
        <taxon>Eukaryota</taxon>
        <taxon>Viridiplantae</taxon>
        <taxon>Streptophyta</taxon>
        <taxon>Embryophyta</taxon>
        <taxon>Tracheophyta</taxon>
        <taxon>Spermatophyta</taxon>
        <taxon>Magnoliopsida</taxon>
        <taxon>Liliopsida</taxon>
        <taxon>Asparagales</taxon>
        <taxon>Asparagaceae</taxon>
        <taxon>Asparagoideae</taxon>
        <taxon>Asparagus</taxon>
    </lineage>
</organism>
<dbReference type="Proteomes" id="UP000243459">
    <property type="component" value="Chromosome 9"/>
</dbReference>
<sequence length="142" mass="15363">MPPLPSTAPSSSRLPLSRPTPTPPFRLPLSRPTPSLLLMSTPMPISPVKGPSLLPLSRPTSTQFAMWCFSSNMRHGASSVMVLLFDERLKYEDPDGIDGVGGDLYSGRREEEGAVVDVSLDSGRWEVVSIGLDNGRQEVVSV</sequence>
<evidence type="ECO:0000313" key="3">
    <source>
        <dbReference type="Proteomes" id="UP000243459"/>
    </source>
</evidence>
<dbReference type="AlphaFoldDB" id="A0A5P1EA77"/>
<feature type="region of interest" description="Disordered" evidence="1">
    <location>
        <begin position="1"/>
        <end position="33"/>
    </location>
</feature>
<evidence type="ECO:0000256" key="1">
    <source>
        <dbReference type="SAM" id="MobiDB-lite"/>
    </source>
</evidence>
<reference evidence="3" key="1">
    <citation type="journal article" date="2017" name="Nat. Commun.">
        <title>The asparagus genome sheds light on the origin and evolution of a young Y chromosome.</title>
        <authorList>
            <person name="Harkess A."/>
            <person name="Zhou J."/>
            <person name="Xu C."/>
            <person name="Bowers J.E."/>
            <person name="Van der Hulst R."/>
            <person name="Ayyampalayam S."/>
            <person name="Mercati F."/>
            <person name="Riccardi P."/>
            <person name="McKain M.R."/>
            <person name="Kakrana A."/>
            <person name="Tang H."/>
            <person name="Ray J."/>
            <person name="Groenendijk J."/>
            <person name="Arikit S."/>
            <person name="Mathioni S.M."/>
            <person name="Nakano M."/>
            <person name="Shan H."/>
            <person name="Telgmann-Rauber A."/>
            <person name="Kanno A."/>
            <person name="Yue Z."/>
            <person name="Chen H."/>
            <person name="Li W."/>
            <person name="Chen Y."/>
            <person name="Xu X."/>
            <person name="Zhang Y."/>
            <person name="Luo S."/>
            <person name="Chen H."/>
            <person name="Gao J."/>
            <person name="Mao Z."/>
            <person name="Pires J.C."/>
            <person name="Luo M."/>
            <person name="Kudrna D."/>
            <person name="Wing R.A."/>
            <person name="Meyers B.C."/>
            <person name="Yi K."/>
            <person name="Kong H."/>
            <person name="Lavrijsen P."/>
            <person name="Sunseri F."/>
            <person name="Falavigna A."/>
            <person name="Ye Y."/>
            <person name="Leebens-Mack J.H."/>
            <person name="Chen G."/>
        </authorList>
    </citation>
    <scope>NUCLEOTIDE SEQUENCE [LARGE SCALE GENOMIC DNA]</scope>
    <source>
        <strain evidence="3">cv. DH0086</strain>
    </source>
</reference>